<dbReference type="Gene3D" id="3.40.630.10">
    <property type="entry name" value="Zn peptidases"/>
    <property type="match status" value="1"/>
</dbReference>
<reference evidence="8 9" key="1">
    <citation type="submission" date="2014-01" db="EMBL/GenBank/DDBJ databases">
        <title>Plasmidome dynamics in the species complex Clostridium novyi sensu lato converts strains of independent lineages into distinctly different pathogens.</title>
        <authorList>
            <person name="Skarin H."/>
            <person name="Segerman B."/>
        </authorList>
    </citation>
    <scope>NUCLEOTIDE SEQUENCE [LARGE SCALE GENOMIC DNA]</scope>
    <source>
        <strain evidence="8 9">DC5</strain>
    </source>
</reference>
<dbReference type="GO" id="GO:0004177">
    <property type="term" value="F:aminopeptidase activity"/>
    <property type="evidence" value="ECO:0007669"/>
    <property type="project" value="UniProtKB-UniRule"/>
</dbReference>
<dbReference type="SUPFAM" id="SSF101821">
    <property type="entry name" value="Aminopeptidase/glucanase lid domain"/>
    <property type="match status" value="1"/>
</dbReference>
<dbReference type="EMBL" id="JDRY01000088">
    <property type="protein sequence ID" value="KGM95942.1"/>
    <property type="molecule type" value="Genomic_DNA"/>
</dbReference>
<keyword evidence="5" id="KW-0378">Hydrolase</keyword>
<feature type="binding site" evidence="7">
    <location>
        <position position="66"/>
    </location>
    <ligand>
        <name>Zn(2+)</name>
        <dbReference type="ChEBI" id="CHEBI:29105"/>
        <label>1</label>
    </ligand>
</feature>
<evidence type="ECO:0000256" key="1">
    <source>
        <dbReference type="ARBA" id="ARBA00006272"/>
    </source>
</evidence>
<comment type="similarity">
    <text evidence="1 6">Belongs to the peptidase M42 family.</text>
</comment>
<dbReference type="GO" id="GO:0006508">
    <property type="term" value="P:proteolysis"/>
    <property type="evidence" value="ECO:0007669"/>
    <property type="project" value="UniProtKB-KW"/>
</dbReference>
<dbReference type="PANTHER" id="PTHR32481:SF0">
    <property type="entry name" value="AMINOPEPTIDASE YPDE-RELATED"/>
    <property type="match status" value="1"/>
</dbReference>
<keyword evidence="2" id="KW-0031">Aminopeptidase</keyword>
<dbReference type="RefSeq" id="WP_039257000.1">
    <property type="nucleotide sequence ID" value="NZ_JDRY01000088.1"/>
</dbReference>
<evidence type="ECO:0000256" key="2">
    <source>
        <dbReference type="ARBA" id="ARBA00022438"/>
    </source>
</evidence>
<evidence type="ECO:0000256" key="4">
    <source>
        <dbReference type="ARBA" id="ARBA00022723"/>
    </source>
</evidence>
<evidence type="ECO:0000313" key="9">
    <source>
        <dbReference type="Proteomes" id="UP000030014"/>
    </source>
</evidence>
<sequence length="327" mass="36457">MDKLMENLIDSFGVSTREENIKNIIKKQIKLINQEKLLNLDLNEDDLGNIVVKLGEGTEKLMICTHIDNTGLMVTDIDDNGFFKVVPIGNIDLKNISANFFKSQDGHIGRMGFLKEGSSKDNLFIDFGISTKENAKYKIKEGDYLELIGQKIEVENKIIGANIHSRIACYILLKVIENINIKNLNKELYFVFSVQKELGFKGAKLSAVNIKPNSAIVLDAIDSDDTKEGSSKIALDKGTIMSVFDRSLIIHHKVKETIEEISNKLNLKLQYSISDGQNEGGLIHKEVGGIKTGMIAIPCRYINTSGEMISLKDIENTINLLNGIIRI</sequence>
<gene>
    <name evidence="8" type="ORF">Z955_13865</name>
</gene>
<keyword evidence="3" id="KW-0645">Protease</keyword>
<dbReference type="Gene3D" id="2.40.30.40">
    <property type="entry name" value="Peptidase M42, domain 2"/>
    <property type="match status" value="1"/>
</dbReference>
<dbReference type="Proteomes" id="UP000030014">
    <property type="component" value="Unassembled WGS sequence"/>
</dbReference>
<dbReference type="PANTHER" id="PTHR32481">
    <property type="entry name" value="AMINOPEPTIDASE"/>
    <property type="match status" value="1"/>
</dbReference>
<dbReference type="InterPro" id="IPR008007">
    <property type="entry name" value="Peptidase_M42"/>
</dbReference>
<evidence type="ECO:0000256" key="5">
    <source>
        <dbReference type="ARBA" id="ARBA00022801"/>
    </source>
</evidence>
<feature type="binding site" evidence="7">
    <location>
        <position position="219"/>
    </location>
    <ligand>
        <name>Zn(2+)</name>
        <dbReference type="ChEBI" id="CHEBI:29105"/>
        <label>1</label>
    </ligand>
</feature>
<dbReference type="InterPro" id="IPR051464">
    <property type="entry name" value="Peptidase_M42_aminopept"/>
</dbReference>
<name>A0A0A0I514_CLOBO</name>
<organism evidence="8 9">
    <name type="scientific">Clostridium botulinum C/D str. DC5</name>
    <dbReference type="NCBI Taxonomy" id="1443128"/>
    <lineage>
        <taxon>Bacteria</taxon>
        <taxon>Bacillati</taxon>
        <taxon>Bacillota</taxon>
        <taxon>Clostridia</taxon>
        <taxon>Eubacteriales</taxon>
        <taxon>Clostridiaceae</taxon>
        <taxon>Clostridium</taxon>
    </lineage>
</organism>
<dbReference type="InterPro" id="IPR023367">
    <property type="entry name" value="Peptidase_M42_dom2"/>
</dbReference>
<accession>A0A0A0I514</accession>
<evidence type="ECO:0000256" key="3">
    <source>
        <dbReference type="ARBA" id="ARBA00022670"/>
    </source>
</evidence>
<protein>
    <submittedName>
        <fullName evidence="8">Peptidase M42</fullName>
    </submittedName>
</protein>
<keyword evidence="4 7" id="KW-0479">Metal-binding</keyword>
<evidence type="ECO:0000313" key="8">
    <source>
        <dbReference type="EMBL" id="KGM95942.1"/>
    </source>
</evidence>
<dbReference type="GO" id="GO:0046872">
    <property type="term" value="F:metal ion binding"/>
    <property type="evidence" value="ECO:0007669"/>
    <property type="project" value="UniProtKB-UniRule"/>
</dbReference>
<comment type="caution">
    <text evidence="8">The sequence shown here is derived from an EMBL/GenBank/DDBJ whole genome shotgun (WGS) entry which is preliminary data.</text>
</comment>
<dbReference type="SUPFAM" id="SSF53187">
    <property type="entry name" value="Zn-dependent exopeptidases"/>
    <property type="match status" value="1"/>
</dbReference>
<evidence type="ECO:0000256" key="7">
    <source>
        <dbReference type="PIRSR" id="PIRSR001123-2"/>
    </source>
</evidence>
<comment type="cofactor">
    <cofactor evidence="7">
        <name>a divalent metal cation</name>
        <dbReference type="ChEBI" id="CHEBI:60240"/>
    </cofactor>
    <text evidence="7">Binds 2 divalent metal cations per subunit.</text>
</comment>
<dbReference type="AlphaFoldDB" id="A0A0A0I514"/>
<dbReference type="PIRSF" id="PIRSF001123">
    <property type="entry name" value="PepA_GA"/>
    <property type="match status" value="1"/>
</dbReference>
<evidence type="ECO:0000256" key="6">
    <source>
        <dbReference type="PIRNR" id="PIRNR001123"/>
    </source>
</evidence>
<feature type="binding site" evidence="7">
    <location>
        <position position="197"/>
    </location>
    <ligand>
        <name>Zn(2+)</name>
        <dbReference type="ChEBI" id="CHEBI:29105"/>
        <label>2</label>
    </ligand>
</feature>
<dbReference type="Pfam" id="PF05343">
    <property type="entry name" value="Peptidase_M42"/>
    <property type="match status" value="1"/>
</dbReference>
<proteinExistence type="inferred from homology"/>